<keyword evidence="2" id="KW-0732">Signal</keyword>
<feature type="transmembrane region" description="Helical" evidence="1">
    <location>
        <begin position="99"/>
        <end position="116"/>
    </location>
</feature>
<sequence>MILRQGLLVFLLHRLVTSLECFKNTPSFDYQVQYCDSRQFPFCLKADSYDGRVYRNCASLEQCPQGIGCAPITYDEDGTTDYVCCCANDICNSSWTSPLSFYTLFLSISIYFYYIYNQ</sequence>
<dbReference type="OrthoDB" id="5863622at2759"/>
<organism evidence="4 6">
    <name type="scientific">Bursaphelenchus xylophilus</name>
    <name type="common">Pinewood nematode worm</name>
    <name type="synonym">Aphelenchoides xylophilus</name>
    <dbReference type="NCBI Taxonomy" id="6326"/>
    <lineage>
        <taxon>Eukaryota</taxon>
        <taxon>Metazoa</taxon>
        <taxon>Ecdysozoa</taxon>
        <taxon>Nematoda</taxon>
        <taxon>Chromadorea</taxon>
        <taxon>Rhabditida</taxon>
        <taxon>Tylenchina</taxon>
        <taxon>Tylenchomorpha</taxon>
        <taxon>Aphelenchoidea</taxon>
        <taxon>Aphelenchoididae</taxon>
        <taxon>Bursaphelenchus</taxon>
    </lineage>
</organism>
<keyword evidence="5" id="KW-1185">Reference proteome</keyword>
<evidence type="ECO:0000313" key="5">
    <source>
        <dbReference type="Proteomes" id="UP000659654"/>
    </source>
</evidence>
<evidence type="ECO:0000256" key="1">
    <source>
        <dbReference type="SAM" id="Phobius"/>
    </source>
</evidence>
<name>A0A1I7RHZ2_BURXY</name>
<reference evidence="3" key="2">
    <citation type="submission" date="2020-09" db="EMBL/GenBank/DDBJ databases">
        <authorList>
            <person name="Kikuchi T."/>
        </authorList>
    </citation>
    <scope>NUCLEOTIDE SEQUENCE</scope>
    <source>
        <strain evidence="3">Ka4C1</strain>
    </source>
</reference>
<dbReference type="InterPro" id="IPR045860">
    <property type="entry name" value="Snake_toxin-like_sf"/>
</dbReference>
<dbReference type="SMR" id="A0A1I7RHZ2"/>
<dbReference type="WBParaSite" id="BXY_0032100.1">
    <property type="protein sequence ID" value="BXY_0032100.1"/>
    <property type="gene ID" value="BXY_0032100"/>
</dbReference>
<keyword evidence="1" id="KW-0472">Membrane</keyword>
<keyword evidence="1" id="KW-1133">Transmembrane helix</keyword>
<accession>A0A1I7RHZ2</accession>
<dbReference type="Proteomes" id="UP000582659">
    <property type="component" value="Unassembled WGS sequence"/>
</dbReference>
<dbReference type="EMBL" id="CAJFCV020000004">
    <property type="protein sequence ID" value="CAG9115273.1"/>
    <property type="molecule type" value="Genomic_DNA"/>
</dbReference>
<dbReference type="AlphaFoldDB" id="A0A1I7RHZ2"/>
<keyword evidence="1" id="KW-0812">Transmembrane</keyword>
<gene>
    <name evidence="3" type="ORF">BXYJ_LOCUS8819</name>
</gene>
<evidence type="ECO:0000256" key="2">
    <source>
        <dbReference type="SAM" id="SignalP"/>
    </source>
</evidence>
<evidence type="ECO:0000313" key="3">
    <source>
        <dbReference type="EMBL" id="CAD5225986.1"/>
    </source>
</evidence>
<dbReference type="Proteomes" id="UP000659654">
    <property type="component" value="Unassembled WGS sequence"/>
</dbReference>
<evidence type="ECO:0000313" key="6">
    <source>
        <dbReference type="WBParaSite" id="BXY_0032100.1"/>
    </source>
</evidence>
<protein>
    <submittedName>
        <fullName evidence="3">(pine wood nematode) hypothetical protein</fullName>
    </submittedName>
</protein>
<feature type="chain" id="PRO_5035359063" evidence="2">
    <location>
        <begin position="19"/>
        <end position="118"/>
    </location>
</feature>
<dbReference type="EMBL" id="CAJFDI010000004">
    <property type="protein sequence ID" value="CAD5225986.1"/>
    <property type="molecule type" value="Genomic_DNA"/>
</dbReference>
<proteinExistence type="predicted"/>
<feature type="signal peptide" evidence="2">
    <location>
        <begin position="1"/>
        <end position="18"/>
    </location>
</feature>
<evidence type="ECO:0000313" key="4">
    <source>
        <dbReference type="Proteomes" id="UP000095284"/>
    </source>
</evidence>
<reference evidence="6" key="1">
    <citation type="submission" date="2016-11" db="UniProtKB">
        <authorList>
            <consortium name="WormBaseParasite"/>
        </authorList>
    </citation>
    <scope>IDENTIFICATION</scope>
</reference>
<dbReference type="Proteomes" id="UP000095284">
    <property type="component" value="Unplaced"/>
</dbReference>
<dbReference type="SUPFAM" id="SSF57302">
    <property type="entry name" value="Snake toxin-like"/>
    <property type="match status" value="1"/>
</dbReference>